<dbReference type="Proteomes" id="UP000015106">
    <property type="component" value="Chromosome 7"/>
</dbReference>
<keyword evidence="3" id="KW-1185">Reference proteome</keyword>
<evidence type="ECO:0000256" key="1">
    <source>
        <dbReference type="SAM" id="MobiDB-lite"/>
    </source>
</evidence>
<proteinExistence type="predicted"/>
<evidence type="ECO:0000313" key="3">
    <source>
        <dbReference type="Proteomes" id="UP000015106"/>
    </source>
</evidence>
<evidence type="ECO:0000313" key="2">
    <source>
        <dbReference type="EnsemblPlants" id="TuG1812G0700005597.01.T01.cds373401"/>
    </source>
</evidence>
<feature type="region of interest" description="Disordered" evidence="1">
    <location>
        <begin position="18"/>
        <end position="41"/>
    </location>
</feature>
<name>A0A8R7R4C9_TRIUA</name>
<dbReference type="EnsemblPlants" id="TuG1812G0700005597.01.T01">
    <property type="protein sequence ID" value="TuG1812G0700005597.01.T01.cds373401"/>
    <property type="gene ID" value="TuG1812G0700005597.01"/>
</dbReference>
<reference evidence="2" key="2">
    <citation type="submission" date="2018-03" db="EMBL/GenBank/DDBJ databases">
        <title>The Triticum urartu genome reveals the dynamic nature of wheat genome evolution.</title>
        <authorList>
            <person name="Ling H."/>
            <person name="Ma B."/>
            <person name="Shi X."/>
            <person name="Liu H."/>
            <person name="Dong L."/>
            <person name="Sun H."/>
            <person name="Cao Y."/>
            <person name="Gao Q."/>
            <person name="Zheng S."/>
            <person name="Li Y."/>
            <person name="Yu Y."/>
            <person name="Du H."/>
            <person name="Qi M."/>
            <person name="Li Y."/>
            <person name="Yu H."/>
            <person name="Cui Y."/>
            <person name="Wang N."/>
            <person name="Chen C."/>
            <person name="Wu H."/>
            <person name="Zhao Y."/>
            <person name="Zhang J."/>
            <person name="Li Y."/>
            <person name="Zhou W."/>
            <person name="Zhang B."/>
            <person name="Hu W."/>
            <person name="Eijk M."/>
            <person name="Tang J."/>
            <person name="Witsenboer H."/>
            <person name="Zhao S."/>
            <person name="Li Z."/>
            <person name="Zhang A."/>
            <person name="Wang D."/>
            <person name="Liang C."/>
        </authorList>
    </citation>
    <scope>NUCLEOTIDE SEQUENCE [LARGE SCALE GENOMIC DNA]</scope>
    <source>
        <strain evidence="2">cv. G1812</strain>
    </source>
</reference>
<sequence length="41" mass="4754">MPSSSTYLFPSTFEHTGGARFRGRTTMVRDRRQNHSFSPHL</sequence>
<reference evidence="2" key="3">
    <citation type="submission" date="2022-06" db="UniProtKB">
        <authorList>
            <consortium name="EnsemblPlants"/>
        </authorList>
    </citation>
    <scope>IDENTIFICATION</scope>
</reference>
<reference evidence="3" key="1">
    <citation type="journal article" date="2013" name="Nature">
        <title>Draft genome of the wheat A-genome progenitor Triticum urartu.</title>
        <authorList>
            <person name="Ling H.Q."/>
            <person name="Zhao S."/>
            <person name="Liu D."/>
            <person name="Wang J."/>
            <person name="Sun H."/>
            <person name="Zhang C."/>
            <person name="Fan H."/>
            <person name="Li D."/>
            <person name="Dong L."/>
            <person name="Tao Y."/>
            <person name="Gao C."/>
            <person name="Wu H."/>
            <person name="Li Y."/>
            <person name="Cui Y."/>
            <person name="Guo X."/>
            <person name="Zheng S."/>
            <person name="Wang B."/>
            <person name="Yu K."/>
            <person name="Liang Q."/>
            <person name="Yang W."/>
            <person name="Lou X."/>
            <person name="Chen J."/>
            <person name="Feng M."/>
            <person name="Jian J."/>
            <person name="Zhang X."/>
            <person name="Luo G."/>
            <person name="Jiang Y."/>
            <person name="Liu J."/>
            <person name="Wang Z."/>
            <person name="Sha Y."/>
            <person name="Zhang B."/>
            <person name="Wu H."/>
            <person name="Tang D."/>
            <person name="Shen Q."/>
            <person name="Xue P."/>
            <person name="Zou S."/>
            <person name="Wang X."/>
            <person name="Liu X."/>
            <person name="Wang F."/>
            <person name="Yang Y."/>
            <person name="An X."/>
            <person name="Dong Z."/>
            <person name="Zhang K."/>
            <person name="Zhang X."/>
            <person name="Luo M.C."/>
            <person name="Dvorak J."/>
            <person name="Tong Y."/>
            <person name="Wang J."/>
            <person name="Yang H."/>
            <person name="Li Z."/>
            <person name="Wang D."/>
            <person name="Zhang A."/>
            <person name="Wang J."/>
        </authorList>
    </citation>
    <scope>NUCLEOTIDE SEQUENCE</scope>
    <source>
        <strain evidence="3">cv. G1812</strain>
    </source>
</reference>
<organism evidence="2 3">
    <name type="scientific">Triticum urartu</name>
    <name type="common">Red wild einkorn</name>
    <name type="synonym">Crithodium urartu</name>
    <dbReference type="NCBI Taxonomy" id="4572"/>
    <lineage>
        <taxon>Eukaryota</taxon>
        <taxon>Viridiplantae</taxon>
        <taxon>Streptophyta</taxon>
        <taxon>Embryophyta</taxon>
        <taxon>Tracheophyta</taxon>
        <taxon>Spermatophyta</taxon>
        <taxon>Magnoliopsida</taxon>
        <taxon>Liliopsida</taxon>
        <taxon>Poales</taxon>
        <taxon>Poaceae</taxon>
        <taxon>BOP clade</taxon>
        <taxon>Pooideae</taxon>
        <taxon>Triticodae</taxon>
        <taxon>Triticeae</taxon>
        <taxon>Triticinae</taxon>
        <taxon>Triticum</taxon>
    </lineage>
</organism>
<dbReference type="Gramene" id="TuG1812G0700005597.01.T01">
    <property type="protein sequence ID" value="TuG1812G0700005597.01.T01.cds373401"/>
    <property type="gene ID" value="TuG1812G0700005597.01"/>
</dbReference>
<dbReference type="AlphaFoldDB" id="A0A8R7R4C9"/>
<protein>
    <submittedName>
        <fullName evidence="2">Uncharacterized protein</fullName>
    </submittedName>
</protein>
<accession>A0A8R7R4C9</accession>